<evidence type="ECO:0008006" key="4">
    <source>
        <dbReference type="Google" id="ProtNLM"/>
    </source>
</evidence>
<feature type="transmembrane region" description="Helical" evidence="1">
    <location>
        <begin position="267"/>
        <end position="291"/>
    </location>
</feature>
<evidence type="ECO:0000313" key="3">
    <source>
        <dbReference type="Proteomes" id="UP000236726"/>
    </source>
</evidence>
<feature type="transmembrane region" description="Helical" evidence="1">
    <location>
        <begin position="362"/>
        <end position="387"/>
    </location>
</feature>
<evidence type="ECO:0000256" key="1">
    <source>
        <dbReference type="SAM" id="Phobius"/>
    </source>
</evidence>
<dbReference type="STRING" id="1410661.GCA_000702205_01570"/>
<sequence>MVDARLIYRIFMKRPLSIFVMTIMSIISFYMISNELMESISNKVYTQRIHNMFSISESRVGLIKIADEIESGSIDIKKVKQDFENSEYIKGIGFNSSDYIYEGINAEVYFIDESMLASYNISVENELKENMLKDTEYIPVVVGYNLRNKFNIGDTIDSTIGNKYRVYGYLAKDDAMYHESDLFGGWTNIDLYNLDDSFVAIVENVEDFQFYNGYYINFYVDEGDYNLAKEEILKIAESYDINIQVINRGEEILEAQEDNNILHSPNLYILIVVLLVNIITITIMTITYVMIEKRQYGILSICTYSRRKISFLIIKQNAIIVYLAAIIAWTINQKLYNGSIIIKLADYPSNLLYKITLYSTMIILPLVLFLIASLIIVISSMIPVILINRYKIPELIHSNN</sequence>
<reference evidence="2 3" key="1">
    <citation type="submission" date="2016-10" db="EMBL/GenBank/DDBJ databases">
        <authorList>
            <person name="de Groot N.N."/>
        </authorList>
    </citation>
    <scope>NUCLEOTIDE SEQUENCE [LARGE SCALE GENOMIC DNA]</scope>
    <source>
        <strain evidence="2 3">D15d</strain>
    </source>
</reference>
<keyword evidence="1" id="KW-0812">Transmembrane</keyword>
<accession>A0A1H5USZ9</accession>
<dbReference type="EMBL" id="FNUL01000008">
    <property type="protein sequence ID" value="SEF78104.1"/>
    <property type="molecule type" value="Genomic_DNA"/>
</dbReference>
<feature type="transmembrane region" description="Helical" evidence="1">
    <location>
        <begin position="15"/>
        <end position="33"/>
    </location>
</feature>
<keyword evidence="1" id="KW-1133">Transmembrane helix</keyword>
<dbReference type="AlphaFoldDB" id="A0A1H5USZ9"/>
<keyword evidence="1" id="KW-0472">Membrane</keyword>
<proteinExistence type="predicted"/>
<gene>
    <name evidence="2" type="ORF">SAMN05216537_10887</name>
</gene>
<evidence type="ECO:0000313" key="2">
    <source>
        <dbReference type="EMBL" id="SEF78104.1"/>
    </source>
</evidence>
<keyword evidence="3" id="KW-1185">Reference proteome</keyword>
<feature type="transmembrane region" description="Helical" evidence="1">
    <location>
        <begin position="312"/>
        <end position="331"/>
    </location>
</feature>
<dbReference type="Proteomes" id="UP000236726">
    <property type="component" value="Unassembled WGS sequence"/>
</dbReference>
<dbReference type="RefSeq" id="WP_103952832.1">
    <property type="nucleotide sequence ID" value="NZ_FNUL01000008.1"/>
</dbReference>
<organism evidence="2 3">
    <name type="scientific">Lachnospira multipara</name>
    <dbReference type="NCBI Taxonomy" id="28051"/>
    <lineage>
        <taxon>Bacteria</taxon>
        <taxon>Bacillati</taxon>
        <taxon>Bacillota</taxon>
        <taxon>Clostridia</taxon>
        <taxon>Lachnospirales</taxon>
        <taxon>Lachnospiraceae</taxon>
        <taxon>Lachnospira</taxon>
    </lineage>
</organism>
<protein>
    <recommendedName>
        <fullName evidence="4">FtsX-like permease family protein</fullName>
    </recommendedName>
</protein>
<name>A0A1H5USZ9_9FIRM</name>